<dbReference type="InterPro" id="IPR001915">
    <property type="entry name" value="Peptidase_M48"/>
</dbReference>
<dbReference type="Pfam" id="PF23368">
    <property type="entry name" value="DUF7092"/>
    <property type="match status" value="1"/>
</dbReference>
<protein>
    <submittedName>
        <fullName evidence="10">TPR repeat-containing protein YfgC</fullName>
    </submittedName>
</protein>
<dbReference type="InterPro" id="IPR051156">
    <property type="entry name" value="Mito/Outer_Membr_Metalloprot"/>
</dbReference>
<dbReference type="Pfam" id="PF01435">
    <property type="entry name" value="Peptidase_M48"/>
    <property type="match status" value="1"/>
</dbReference>
<dbReference type="RefSeq" id="WP_058247728.1">
    <property type="nucleotide sequence ID" value="NZ_CYSE01000003.1"/>
</dbReference>
<feature type="domain" description="DUF7092" evidence="9">
    <location>
        <begin position="6"/>
        <end position="68"/>
    </location>
</feature>
<keyword evidence="3 6" id="KW-0378">Hydrolase</keyword>
<keyword evidence="5 6" id="KW-0482">Metalloprotease</keyword>
<evidence type="ECO:0000313" key="10">
    <source>
        <dbReference type="EMBL" id="CUH78958.1"/>
    </source>
</evidence>
<evidence type="ECO:0000256" key="5">
    <source>
        <dbReference type="ARBA" id="ARBA00023049"/>
    </source>
</evidence>
<evidence type="ECO:0000256" key="6">
    <source>
        <dbReference type="RuleBase" id="RU003983"/>
    </source>
</evidence>
<proteinExistence type="inferred from homology"/>
<evidence type="ECO:0000256" key="4">
    <source>
        <dbReference type="ARBA" id="ARBA00022833"/>
    </source>
</evidence>
<keyword evidence="7" id="KW-1133">Transmembrane helix</keyword>
<keyword evidence="7" id="KW-0472">Membrane</keyword>
<dbReference type="InterPro" id="IPR055518">
    <property type="entry name" value="DUF7092"/>
</dbReference>
<dbReference type="CDD" id="cd07332">
    <property type="entry name" value="M48C_Oma1_like"/>
    <property type="match status" value="1"/>
</dbReference>
<keyword evidence="2" id="KW-0479">Metal-binding</keyword>
<dbReference type="STRING" id="441103.TRN7648_02256"/>
<dbReference type="AlphaFoldDB" id="A0A0P1GX60"/>
<keyword evidence="1 6" id="KW-0645">Protease</keyword>
<comment type="similarity">
    <text evidence="6">Belongs to the peptidase M48 family.</text>
</comment>
<accession>A0A0P1GX60</accession>
<sequence>MQAGTSAQFFDGLTAGRHTVHVALSEDRQALMIHADTLPEPLRWPLQDLRALRDDSDEGRLTLTRHALTDDEAPRDPARLVILDPDLIDWMHRTRPGLFRRDLGKGTWLKIGKFLGGATAATLLMLFVILPAMAGTLARVIPIEREVAFGQTVVRQIEGFLGGSIDNNLRCTDADGLAALNAMMVRLTDGQDMHYDITMHVFDHEMVNAFAAPGGQMVVLRGLLDEADSAEEVAAVLAHEIGHIESRDPTRATLRAAGSAGLLTMILGDVTGGAGIAIVLDHVMNASFSREAEAQADAFAHEMLHAADVDVSAMAVFFDKISDLQAIEIPEYLSSHPVTDGRAALARREAQTQGATRPILSESEWQSLKSICD</sequence>
<evidence type="ECO:0000259" key="9">
    <source>
        <dbReference type="Pfam" id="PF23368"/>
    </source>
</evidence>
<dbReference type="Gene3D" id="3.30.2010.10">
    <property type="entry name" value="Metalloproteases ('zincins'), catalytic domain"/>
    <property type="match status" value="1"/>
</dbReference>
<name>A0A0P1GX60_9RHOB</name>
<feature type="domain" description="Peptidase M48" evidence="8">
    <location>
        <begin position="181"/>
        <end position="347"/>
    </location>
</feature>
<evidence type="ECO:0000256" key="2">
    <source>
        <dbReference type="ARBA" id="ARBA00022723"/>
    </source>
</evidence>
<keyword evidence="7" id="KW-0812">Transmembrane</keyword>
<evidence type="ECO:0000256" key="1">
    <source>
        <dbReference type="ARBA" id="ARBA00022670"/>
    </source>
</evidence>
<keyword evidence="11" id="KW-1185">Reference proteome</keyword>
<evidence type="ECO:0000256" key="7">
    <source>
        <dbReference type="SAM" id="Phobius"/>
    </source>
</evidence>
<evidence type="ECO:0000313" key="11">
    <source>
        <dbReference type="Proteomes" id="UP000054935"/>
    </source>
</evidence>
<dbReference type="Proteomes" id="UP000054935">
    <property type="component" value="Unassembled WGS sequence"/>
</dbReference>
<gene>
    <name evidence="10" type="primary">yfgC_3</name>
    <name evidence="10" type="ORF">TRN7648_02256</name>
</gene>
<keyword evidence="4 6" id="KW-0862">Zinc</keyword>
<dbReference type="GO" id="GO:0046872">
    <property type="term" value="F:metal ion binding"/>
    <property type="evidence" value="ECO:0007669"/>
    <property type="project" value="UniProtKB-KW"/>
</dbReference>
<evidence type="ECO:0000259" key="8">
    <source>
        <dbReference type="Pfam" id="PF01435"/>
    </source>
</evidence>
<evidence type="ECO:0000256" key="3">
    <source>
        <dbReference type="ARBA" id="ARBA00022801"/>
    </source>
</evidence>
<reference evidence="10 11" key="1">
    <citation type="submission" date="2015-09" db="EMBL/GenBank/DDBJ databases">
        <authorList>
            <consortium name="Swine Surveillance"/>
        </authorList>
    </citation>
    <scope>NUCLEOTIDE SEQUENCE [LARGE SCALE GENOMIC DNA]</scope>
    <source>
        <strain evidence="10 11">CECT 7648</strain>
    </source>
</reference>
<dbReference type="GO" id="GO:0004222">
    <property type="term" value="F:metalloendopeptidase activity"/>
    <property type="evidence" value="ECO:0007669"/>
    <property type="project" value="InterPro"/>
</dbReference>
<dbReference type="PANTHER" id="PTHR22726">
    <property type="entry name" value="METALLOENDOPEPTIDASE OMA1"/>
    <property type="match status" value="1"/>
</dbReference>
<dbReference type="EMBL" id="CYSE01000003">
    <property type="protein sequence ID" value="CUH78958.1"/>
    <property type="molecule type" value="Genomic_DNA"/>
</dbReference>
<comment type="cofactor">
    <cofactor evidence="6">
        <name>Zn(2+)</name>
        <dbReference type="ChEBI" id="CHEBI:29105"/>
    </cofactor>
    <text evidence="6">Binds 1 zinc ion per subunit.</text>
</comment>
<organism evidence="10 11">
    <name type="scientific">Tropicibacter naphthalenivorans</name>
    <dbReference type="NCBI Taxonomy" id="441103"/>
    <lineage>
        <taxon>Bacteria</taxon>
        <taxon>Pseudomonadati</taxon>
        <taxon>Pseudomonadota</taxon>
        <taxon>Alphaproteobacteria</taxon>
        <taxon>Rhodobacterales</taxon>
        <taxon>Roseobacteraceae</taxon>
        <taxon>Tropicibacter</taxon>
    </lineage>
</organism>
<dbReference type="GO" id="GO:0051603">
    <property type="term" value="P:proteolysis involved in protein catabolic process"/>
    <property type="evidence" value="ECO:0007669"/>
    <property type="project" value="TreeGrafter"/>
</dbReference>
<dbReference type="PANTHER" id="PTHR22726:SF1">
    <property type="entry name" value="METALLOENDOPEPTIDASE OMA1, MITOCHONDRIAL"/>
    <property type="match status" value="1"/>
</dbReference>
<dbReference type="GO" id="GO:0016020">
    <property type="term" value="C:membrane"/>
    <property type="evidence" value="ECO:0007669"/>
    <property type="project" value="TreeGrafter"/>
</dbReference>
<feature type="transmembrane region" description="Helical" evidence="7">
    <location>
        <begin position="114"/>
        <end position="134"/>
    </location>
</feature>